<dbReference type="InterPro" id="IPR012337">
    <property type="entry name" value="RNaseH-like_sf"/>
</dbReference>
<dbReference type="EMBL" id="JBBPBM010000019">
    <property type="protein sequence ID" value="KAK8553946.1"/>
    <property type="molecule type" value="Genomic_DNA"/>
</dbReference>
<sequence length="178" mass="20653">MPLRVDCTSSMPKKNLLLDVTTRWNATYAMLSTPLEFKEVFVNYAGRKSTYTTLPSEEDWKKVEDVCSFLALFNEATKIISGSEYPTSNLFLSELFGIKEALEVVVLDGSDYMMAMAMKMKRKFDKYWGTCNLLISIGVVLDPRYKMKLLEFSFNSIYFPDETPRQMKIVRDTLYELY</sequence>
<dbReference type="Proteomes" id="UP001472677">
    <property type="component" value="Unassembled WGS sequence"/>
</dbReference>
<dbReference type="SUPFAM" id="SSF53098">
    <property type="entry name" value="Ribonuclease H-like"/>
    <property type="match status" value="1"/>
</dbReference>
<name>A0ABR2E7F1_9ROSI</name>
<reference evidence="2 3" key="1">
    <citation type="journal article" date="2024" name="G3 (Bethesda)">
        <title>Genome assembly of Hibiscus sabdariffa L. provides insights into metabolisms of medicinal natural products.</title>
        <authorList>
            <person name="Kim T."/>
        </authorList>
    </citation>
    <scope>NUCLEOTIDE SEQUENCE [LARGE SCALE GENOMIC DNA]</scope>
    <source>
        <strain evidence="2">TK-2024</strain>
        <tissue evidence="2">Old leaves</tissue>
    </source>
</reference>
<evidence type="ECO:0000313" key="2">
    <source>
        <dbReference type="EMBL" id="KAK8553946.1"/>
    </source>
</evidence>
<protein>
    <recommendedName>
        <fullName evidence="1">hAT-like transposase RNase-H fold domain-containing protein</fullName>
    </recommendedName>
</protein>
<accession>A0ABR2E7F1</accession>
<gene>
    <name evidence="2" type="ORF">V6N12_030925</name>
</gene>
<evidence type="ECO:0000313" key="3">
    <source>
        <dbReference type="Proteomes" id="UP001472677"/>
    </source>
</evidence>
<evidence type="ECO:0000259" key="1">
    <source>
        <dbReference type="Pfam" id="PF14372"/>
    </source>
</evidence>
<dbReference type="InterPro" id="IPR025525">
    <property type="entry name" value="hAT-like_transposase_RNase-H"/>
</dbReference>
<dbReference type="Pfam" id="PF14372">
    <property type="entry name" value="hAT-like_RNase-H"/>
    <property type="match status" value="1"/>
</dbReference>
<proteinExistence type="predicted"/>
<feature type="domain" description="hAT-like transposase RNase-H fold" evidence="1">
    <location>
        <begin position="81"/>
        <end position="178"/>
    </location>
</feature>
<dbReference type="PANTHER" id="PTHR23272:SF182">
    <property type="entry name" value="OS09G0381850 PROTEIN"/>
    <property type="match status" value="1"/>
</dbReference>
<organism evidence="2 3">
    <name type="scientific">Hibiscus sabdariffa</name>
    <name type="common">roselle</name>
    <dbReference type="NCBI Taxonomy" id="183260"/>
    <lineage>
        <taxon>Eukaryota</taxon>
        <taxon>Viridiplantae</taxon>
        <taxon>Streptophyta</taxon>
        <taxon>Embryophyta</taxon>
        <taxon>Tracheophyta</taxon>
        <taxon>Spermatophyta</taxon>
        <taxon>Magnoliopsida</taxon>
        <taxon>eudicotyledons</taxon>
        <taxon>Gunneridae</taxon>
        <taxon>Pentapetalae</taxon>
        <taxon>rosids</taxon>
        <taxon>malvids</taxon>
        <taxon>Malvales</taxon>
        <taxon>Malvaceae</taxon>
        <taxon>Malvoideae</taxon>
        <taxon>Hibiscus</taxon>
    </lineage>
</organism>
<keyword evidence="3" id="KW-1185">Reference proteome</keyword>
<comment type="caution">
    <text evidence="2">The sequence shown here is derived from an EMBL/GenBank/DDBJ whole genome shotgun (WGS) entry which is preliminary data.</text>
</comment>
<dbReference type="PANTHER" id="PTHR23272">
    <property type="entry name" value="BED FINGER-RELATED"/>
    <property type="match status" value="1"/>
</dbReference>